<dbReference type="EMBL" id="FOLE01000001">
    <property type="protein sequence ID" value="SFB78259.1"/>
    <property type="molecule type" value="Genomic_DNA"/>
</dbReference>
<dbReference type="GO" id="GO:0032259">
    <property type="term" value="P:methylation"/>
    <property type="evidence" value="ECO:0007669"/>
    <property type="project" value="UniProtKB-KW"/>
</dbReference>
<dbReference type="Proteomes" id="UP000199514">
    <property type="component" value="Unassembled WGS sequence"/>
</dbReference>
<dbReference type="CDD" id="cd02440">
    <property type="entry name" value="AdoMet_MTases"/>
    <property type="match status" value="1"/>
</dbReference>
<dbReference type="Gene3D" id="3.40.50.150">
    <property type="entry name" value="Vaccinia Virus protein VP39"/>
    <property type="match status" value="1"/>
</dbReference>
<organism evidence="4 5">
    <name type="scientific">Flexibacter flexilis DSM 6793</name>
    <dbReference type="NCBI Taxonomy" id="927664"/>
    <lineage>
        <taxon>Bacteria</taxon>
        <taxon>Pseudomonadati</taxon>
        <taxon>Bacteroidota</taxon>
        <taxon>Cytophagia</taxon>
        <taxon>Cytophagales</taxon>
        <taxon>Flexibacteraceae</taxon>
        <taxon>Flexibacter</taxon>
    </lineage>
</organism>
<dbReference type="PANTHER" id="PTHR43861">
    <property type="entry name" value="TRANS-ACONITATE 2-METHYLTRANSFERASE-RELATED"/>
    <property type="match status" value="1"/>
</dbReference>
<evidence type="ECO:0000313" key="5">
    <source>
        <dbReference type="Proteomes" id="UP000199514"/>
    </source>
</evidence>
<dbReference type="Pfam" id="PF13649">
    <property type="entry name" value="Methyltransf_25"/>
    <property type="match status" value="1"/>
</dbReference>
<evidence type="ECO:0000256" key="2">
    <source>
        <dbReference type="ARBA" id="ARBA00022679"/>
    </source>
</evidence>
<proteinExistence type="predicted"/>
<dbReference type="STRING" id="927664.SAMN05421780_101457"/>
<gene>
    <name evidence="4" type="ORF">SAMN05421780_101457</name>
</gene>
<dbReference type="InterPro" id="IPR029063">
    <property type="entry name" value="SAM-dependent_MTases_sf"/>
</dbReference>
<keyword evidence="2 4" id="KW-0808">Transferase</keyword>
<dbReference type="PANTHER" id="PTHR43861:SF1">
    <property type="entry name" value="TRANS-ACONITATE 2-METHYLTRANSFERASE"/>
    <property type="match status" value="1"/>
</dbReference>
<evidence type="ECO:0000313" key="4">
    <source>
        <dbReference type="EMBL" id="SFB78259.1"/>
    </source>
</evidence>
<dbReference type="RefSeq" id="WP_091506591.1">
    <property type="nucleotide sequence ID" value="NZ_FOLE01000001.1"/>
</dbReference>
<evidence type="ECO:0000256" key="1">
    <source>
        <dbReference type="ARBA" id="ARBA00022603"/>
    </source>
</evidence>
<sequence>MNQYDETFQTWNKIAKLYESKFMHMDLYNQTYDFFCENIPNNNAHILELGCGPGNITRYLLSQKPNWQILGTDIAPNMVALAQANNPTARFEVRDCRQISDLPQPFDGIVAGFCLPYLSETEAEKFVADACKLLKPQGVLYVSFVGGKAELSGFKTNGEGDRVYFYYHDTQQISLFLEKYGFEMLQRFAINYPLKDQNTEIHDVWVCRLKK</sequence>
<dbReference type="InterPro" id="IPR041698">
    <property type="entry name" value="Methyltransf_25"/>
</dbReference>
<dbReference type="AlphaFoldDB" id="A0A1I1DTA4"/>
<keyword evidence="5" id="KW-1185">Reference proteome</keyword>
<evidence type="ECO:0000259" key="3">
    <source>
        <dbReference type="Pfam" id="PF13649"/>
    </source>
</evidence>
<dbReference type="OrthoDB" id="9789123at2"/>
<protein>
    <submittedName>
        <fullName evidence="4">Methyltransferase domain-containing protein</fullName>
    </submittedName>
</protein>
<dbReference type="GO" id="GO:0008168">
    <property type="term" value="F:methyltransferase activity"/>
    <property type="evidence" value="ECO:0007669"/>
    <property type="project" value="UniProtKB-KW"/>
</dbReference>
<name>A0A1I1DTA4_9BACT</name>
<dbReference type="SUPFAM" id="SSF53335">
    <property type="entry name" value="S-adenosyl-L-methionine-dependent methyltransferases"/>
    <property type="match status" value="1"/>
</dbReference>
<keyword evidence="1 4" id="KW-0489">Methyltransferase</keyword>
<feature type="domain" description="Methyltransferase" evidence="3">
    <location>
        <begin position="46"/>
        <end position="138"/>
    </location>
</feature>
<accession>A0A1I1DTA4</accession>
<reference evidence="4 5" key="1">
    <citation type="submission" date="2016-10" db="EMBL/GenBank/DDBJ databases">
        <authorList>
            <person name="de Groot N.N."/>
        </authorList>
    </citation>
    <scope>NUCLEOTIDE SEQUENCE [LARGE SCALE GENOMIC DNA]</scope>
    <source>
        <strain evidence="4 5">DSM 6793</strain>
    </source>
</reference>